<organism evidence="1 2">
    <name type="scientific">Amedibacillus dolichus DSM 3991</name>
    <dbReference type="NCBI Taxonomy" id="428127"/>
    <lineage>
        <taxon>Bacteria</taxon>
        <taxon>Bacillati</taxon>
        <taxon>Bacillota</taxon>
        <taxon>Erysipelotrichia</taxon>
        <taxon>Erysipelotrichales</taxon>
        <taxon>Erysipelotrichaceae</taxon>
        <taxon>Amedibacillus</taxon>
    </lineage>
</organism>
<dbReference type="STRING" id="428127.EUBDOL_01876"/>
<accession>A8RDA6</accession>
<protein>
    <submittedName>
        <fullName evidence="1">Uncharacterized protein</fullName>
    </submittedName>
</protein>
<reference evidence="1 2" key="1">
    <citation type="submission" date="2007-09" db="EMBL/GenBank/DDBJ databases">
        <title>Draft genome sequence of Eubacterium dolichum (DSM 3991).</title>
        <authorList>
            <person name="Sudarsanam P."/>
            <person name="Ley R."/>
            <person name="Guruge J."/>
            <person name="Turnbaugh P.J."/>
            <person name="Mahowald M."/>
            <person name="Liep D."/>
            <person name="Gordon J."/>
        </authorList>
    </citation>
    <scope>NUCLEOTIDE SEQUENCE [LARGE SCALE GENOMIC DNA]</scope>
    <source>
        <strain evidence="1 2">DSM 3991</strain>
    </source>
</reference>
<proteinExistence type="predicted"/>
<sequence length="35" mass="4243">MLYEKDKIMDLSYRYSIGCERFGNLKCIKYVDSFI</sequence>
<evidence type="ECO:0000313" key="1">
    <source>
        <dbReference type="EMBL" id="EDP10619.1"/>
    </source>
</evidence>
<dbReference type="HOGENOM" id="CLU_3365011_0_0_9"/>
<dbReference type="AlphaFoldDB" id="A8RDA6"/>
<dbReference type="Proteomes" id="UP000004090">
    <property type="component" value="Unassembled WGS sequence"/>
</dbReference>
<evidence type="ECO:0000313" key="2">
    <source>
        <dbReference type="Proteomes" id="UP000004090"/>
    </source>
</evidence>
<dbReference type="EMBL" id="ABAW02000024">
    <property type="protein sequence ID" value="EDP10619.1"/>
    <property type="molecule type" value="Genomic_DNA"/>
</dbReference>
<reference evidence="1 2" key="2">
    <citation type="submission" date="2007-09" db="EMBL/GenBank/DDBJ databases">
        <authorList>
            <person name="Fulton L."/>
            <person name="Clifton S."/>
            <person name="Fulton B."/>
            <person name="Xu J."/>
            <person name="Minx P."/>
            <person name="Pepin K.H."/>
            <person name="Johnson M."/>
            <person name="Thiruvilangam P."/>
            <person name="Bhonagiri V."/>
            <person name="Nash W.E."/>
            <person name="Mardis E.R."/>
            <person name="Wilson R.K."/>
        </authorList>
    </citation>
    <scope>NUCLEOTIDE SEQUENCE [LARGE SCALE GENOMIC DNA]</scope>
    <source>
        <strain evidence="1 2">DSM 3991</strain>
    </source>
</reference>
<comment type="caution">
    <text evidence="1">The sequence shown here is derived from an EMBL/GenBank/DDBJ whole genome shotgun (WGS) entry which is preliminary data.</text>
</comment>
<name>A8RDA6_9FIRM</name>
<gene>
    <name evidence="1" type="ORF">EUBDOL_01876</name>
</gene>